<dbReference type="Pfam" id="PF04616">
    <property type="entry name" value="Glyco_hydro_43"/>
    <property type="match status" value="1"/>
</dbReference>
<dbReference type="InterPro" id="IPR041542">
    <property type="entry name" value="GH43_C2"/>
</dbReference>
<evidence type="ECO:0000256" key="2">
    <source>
        <dbReference type="ARBA" id="ARBA00022801"/>
    </source>
</evidence>
<dbReference type="InterPro" id="IPR013320">
    <property type="entry name" value="ConA-like_dom_sf"/>
</dbReference>
<feature type="domain" description="Beta-xylosidase C-terminal Concanavalin A-like" evidence="5">
    <location>
        <begin position="336"/>
        <end position="510"/>
    </location>
</feature>
<dbReference type="PANTHER" id="PTHR42812:SF2">
    <property type="entry name" value="XYLOSIDASE_ARABINOSIDASE"/>
    <property type="match status" value="1"/>
</dbReference>
<evidence type="ECO:0000259" key="5">
    <source>
        <dbReference type="Pfam" id="PF17851"/>
    </source>
</evidence>
<dbReference type="SUPFAM" id="SSF49899">
    <property type="entry name" value="Concanavalin A-like lectins/glucanases"/>
    <property type="match status" value="1"/>
</dbReference>
<accession>A0ABP7G0Z8</accession>
<evidence type="ECO:0000256" key="1">
    <source>
        <dbReference type="ARBA" id="ARBA00009865"/>
    </source>
</evidence>
<protein>
    <submittedName>
        <fullName evidence="6">Family 43 glycosylhydrolase</fullName>
    </submittedName>
</protein>
<dbReference type="PANTHER" id="PTHR42812">
    <property type="entry name" value="BETA-XYLOSIDASE"/>
    <property type="match status" value="1"/>
</dbReference>
<dbReference type="Pfam" id="PF17851">
    <property type="entry name" value="GH43_C2"/>
    <property type="match status" value="1"/>
</dbReference>
<dbReference type="InterPro" id="IPR023296">
    <property type="entry name" value="Glyco_hydro_beta-prop_sf"/>
</dbReference>
<comment type="caution">
    <text evidence="6">The sequence shown here is derived from an EMBL/GenBank/DDBJ whole genome shotgun (WGS) entry which is preliminary data.</text>
</comment>
<keyword evidence="2 4" id="KW-0378">Hydrolase</keyword>
<sequence length="512" mass="58034">MVFLTIFEKNIKNMKKIYLTILILFVYCGYSQSQSEKSLKQGQYSNPIFAGDYPDPSLLRDGKDYYVVHSSFDYYPGLLIWHSTDLMNWEPVTNALHKYVGAVWAPDLIKYNNKYYIYFPANNTNFVVTADSINGPWSEPVDLKIGNIDPGHVTDDKGNRFLYFSNGGYVALSKDGLSVTSELKHVYDGWKIPREWSIECFCMEGPKLFKRGEYYYLTVAEGGTAGPATSHMVISARSKSPLGPWENSPHNPIVRTNNSSETWWSKGHSTVFEDANGKWWMIFHGYEKDYYNLGRQTLLQPVEWTKDGWYKISDNIQTDKPIAKPEGKTLPEFSLSDNFGGSALKPQWKFYNEVENSRFKVANNTLTIEGKGDGVGNSSPLVVVPGGHSYSAEVEMEIEGEATGGLVLFYDNKYYSGILADQNNILANLRGWQFPTEKNTHARKVFLKLKNIKNTVDMFYSIDGKDWKKIENSVEVSGYNHNVLSGFLGLRIGLCSIGKGSVKFKNFVYKAL</sequence>
<dbReference type="InterPro" id="IPR051795">
    <property type="entry name" value="Glycosyl_Hydrlase_43"/>
</dbReference>
<keyword evidence="7" id="KW-1185">Reference proteome</keyword>
<gene>
    <name evidence="6" type="ORF">GCM10022422_41610</name>
</gene>
<dbReference type="EMBL" id="BAABDT010000007">
    <property type="protein sequence ID" value="GAA3752034.1"/>
    <property type="molecule type" value="Genomic_DNA"/>
</dbReference>
<keyword evidence="3 4" id="KW-0326">Glycosidase</keyword>
<organism evidence="6 7">
    <name type="scientific">Flavobacterium ginsengisoli</name>
    <dbReference type="NCBI Taxonomy" id="871694"/>
    <lineage>
        <taxon>Bacteria</taxon>
        <taxon>Pseudomonadati</taxon>
        <taxon>Bacteroidota</taxon>
        <taxon>Flavobacteriia</taxon>
        <taxon>Flavobacteriales</taxon>
        <taxon>Flavobacteriaceae</taxon>
        <taxon>Flavobacterium</taxon>
    </lineage>
</organism>
<dbReference type="Gene3D" id="2.60.120.200">
    <property type="match status" value="1"/>
</dbReference>
<evidence type="ECO:0000313" key="7">
    <source>
        <dbReference type="Proteomes" id="UP001501367"/>
    </source>
</evidence>
<evidence type="ECO:0000256" key="4">
    <source>
        <dbReference type="RuleBase" id="RU361187"/>
    </source>
</evidence>
<dbReference type="InterPro" id="IPR006710">
    <property type="entry name" value="Glyco_hydro_43"/>
</dbReference>
<proteinExistence type="inferred from homology"/>
<comment type="similarity">
    <text evidence="1 4">Belongs to the glycosyl hydrolase 43 family.</text>
</comment>
<evidence type="ECO:0000313" key="6">
    <source>
        <dbReference type="EMBL" id="GAA3752034.1"/>
    </source>
</evidence>
<reference evidence="7" key="1">
    <citation type="journal article" date="2019" name="Int. J. Syst. Evol. Microbiol.">
        <title>The Global Catalogue of Microorganisms (GCM) 10K type strain sequencing project: providing services to taxonomists for standard genome sequencing and annotation.</title>
        <authorList>
            <consortium name="The Broad Institute Genomics Platform"/>
            <consortium name="The Broad Institute Genome Sequencing Center for Infectious Disease"/>
            <person name="Wu L."/>
            <person name="Ma J."/>
        </authorList>
    </citation>
    <scope>NUCLEOTIDE SEQUENCE [LARGE SCALE GENOMIC DNA]</scope>
    <source>
        <strain evidence="7">JCM 17336</strain>
    </source>
</reference>
<dbReference type="Proteomes" id="UP001501367">
    <property type="component" value="Unassembled WGS sequence"/>
</dbReference>
<dbReference type="Gene3D" id="2.115.10.20">
    <property type="entry name" value="Glycosyl hydrolase domain, family 43"/>
    <property type="match status" value="1"/>
</dbReference>
<dbReference type="CDD" id="cd09002">
    <property type="entry name" value="GH43_XYL-like"/>
    <property type="match status" value="1"/>
</dbReference>
<name>A0ABP7G0Z8_9FLAO</name>
<dbReference type="SUPFAM" id="SSF75005">
    <property type="entry name" value="Arabinanase/levansucrase/invertase"/>
    <property type="match status" value="1"/>
</dbReference>
<evidence type="ECO:0000256" key="3">
    <source>
        <dbReference type="ARBA" id="ARBA00023295"/>
    </source>
</evidence>